<gene>
    <name evidence="1" type="ORF">ADIARSV_1112</name>
</gene>
<protein>
    <recommendedName>
        <fullName evidence="3">Twin-arginine translocation pathway signal</fullName>
    </recommendedName>
</protein>
<dbReference type="STRING" id="1150600.ADIARSV_1112"/>
<evidence type="ECO:0000313" key="2">
    <source>
        <dbReference type="Proteomes" id="UP000014174"/>
    </source>
</evidence>
<comment type="caution">
    <text evidence="1">The sequence shown here is derived from an EMBL/GenBank/DDBJ whole genome shotgun (WGS) entry which is preliminary data.</text>
</comment>
<dbReference type="eggNOG" id="ENOG503134Z">
    <property type="taxonomic scope" value="Bacteria"/>
</dbReference>
<keyword evidence="2" id="KW-1185">Reference proteome</keyword>
<organism evidence="1 2">
    <name type="scientific">Arcticibacter svalbardensis MN12-7</name>
    <dbReference type="NCBI Taxonomy" id="1150600"/>
    <lineage>
        <taxon>Bacteria</taxon>
        <taxon>Pseudomonadati</taxon>
        <taxon>Bacteroidota</taxon>
        <taxon>Sphingobacteriia</taxon>
        <taxon>Sphingobacteriales</taxon>
        <taxon>Sphingobacteriaceae</taxon>
        <taxon>Arcticibacter</taxon>
    </lineage>
</organism>
<dbReference type="OrthoDB" id="6385145at2"/>
<evidence type="ECO:0000313" key="1">
    <source>
        <dbReference type="EMBL" id="EOR95799.1"/>
    </source>
</evidence>
<accession>R9H3N5</accession>
<dbReference type="EMBL" id="AQPN01000043">
    <property type="protein sequence ID" value="EOR95799.1"/>
    <property type="molecule type" value="Genomic_DNA"/>
</dbReference>
<dbReference type="AlphaFoldDB" id="R9H3N5"/>
<dbReference type="InterPro" id="IPR027056">
    <property type="entry name" value="Gluconate_2DH_su3"/>
</dbReference>
<proteinExistence type="predicted"/>
<reference evidence="1 2" key="1">
    <citation type="journal article" date="2013" name="Genome Announc.">
        <title>Draft Genome Sequence of Arcticibacter svalbardensis Strain MN12-7T, a Member of the Family Sphingobacteriaceae Isolated from an Arctic Soil Sample.</title>
        <authorList>
            <person name="Shivaji S."/>
            <person name="Ara S."/>
            <person name="Prasad S."/>
            <person name="Manasa B.P."/>
            <person name="Begum Z."/>
            <person name="Singh A."/>
            <person name="Kumar Pinnaka A."/>
        </authorList>
    </citation>
    <scope>NUCLEOTIDE SEQUENCE [LARGE SCALE GENOMIC DNA]</scope>
    <source>
        <strain evidence="1 2">MN12-7</strain>
    </source>
</reference>
<evidence type="ECO:0008006" key="3">
    <source>
        <dbReference type="Google" id="ProtNLM"/>
    </source>
</evidence>
<name>R9H3N5_9SPHI</name>
<dbReference type="RefSeq" id="WP_016194356.1">
    <property type="nucleotide sequence ID" value="NZ_AQPN01000043.1"/>
</dbReference>
<dbReference type="PATRIC" id="fig|1150600.3.peg.1094"/>
<dbReference type="Proteomes" id="UP000014174">
    <property type="component" value="Unassembled WGS sequence"/>
</dbReference>
<dbReference type="Pfam" id="PF13618">
    <property type="entry name" value="Gluconate_2-dh3"/>
    <property type="match status" value="1"/>
</dbReference>
<sequence length="189" mass="21309">MDRREAIRKVALIMGGTVLGAELFMQIGCNPSPDKVNDLFDQDQLLLLDEIAETILPQTSTPGAKAAKVGAFMTVMVQDCYIPEDQKVFTKGLSDLDKSFYKKYGSSFLKGDSTSRTEFLKTLDEEQKKYAKEKKPEDPNHYFSMMKQLTLLGYFTSEVGATKALRYLPIPGRYDGCMDYKKGDRAWAL</sequence>